<proteinExistence type="predicted"/>
<dbReference type="OrthoDB" id="2350995at2759"/>
<sequence>TLLLLELLKVTIEYLSSASYLTLTDVRFYFNEIQMNLDFYIGQNNFTQSEIAASILQKIEEYSLLMDATSVISTIFVLVQ</sequence>
<feature type="non-terminal residue" evidence="1">
    <location>
        <position position="1"/>
    </location>
</feature>
<evidence type="ECO:0000313" key="2">
    <source>
        <dbReference type="Proteomes" id="UP000789396"/>
    </source>
</evidence>
<feature type="non-terminal residue" evidence="1">
    <location>
        <position position="80"/>
    </location>
</feature>
<dbReference type="AlphaFoldDB" id="A0A9N9JBA6"/>
<reference evidence="1" key="1">
    <citation type="submission" date="2021-06" db="EMBL/GenBank/DDBJ databases">
        <authorList>
            <person name="Kallberg Y."/>
            <person name="Tangrot J."/>
            <person name="Rosling A."/>
        </authorList>
    </citation>
    <scope>NUCLEOTIDE SEQUENCE</scope>
    <source>
        <strain evidence="1">IN212</strain>
    </source>
</reference>
<organism evidence="1 2">
    <name type="scientific">Racocetra fulgida</name>
    <dbReference type="NCBI Taxonomy" id="60492"/>
    <lineage>
        <taxon>Eukaryota</taxon>
        <taxon>Fungi</taxon>
        <taxon>Fungi incertae sedis</taxon>
        <taxon>Mucoromycota</taxon>
        <taxon>Glomeromycotina</taxon>
        <taxon>Glomeromycetes</taxon>
        <taxon>Diversisporales</taxon>
        <taxon>Gigasporaceae</taxon>
        <taxon>Racocetra</taxon>
    </lineage>
</organism>
<accession>A0A9N9JBA6</accession>
<dbReference type="Proteomes" id="UP000789396">
    <property type="component" value="Unassembled WGS sequence"/>
</dbReference>
<protein>
    <submittedName>
        <fullName evidence="1">7930_t:CDS:1</fullName>
    </submittedName>
</protein>
<comment type="caution">
    <text evidence="1">The sequence shown here is derived from an EMBL/GenBank/DDBJ whole genome shotgun (WGS) entry which is preliminary data.</text>
</comment>
<keyword evidence="2" id="KW-1185">Reference proteome</keyword>
<evidence type="ECO:0000313" key="1">
    <source>
        <dbReference type="EMBL" id="CAG8770602.1"/>
    </source>
</evidence>
<gene>
    <name evidence="1" type="ORF">RFULGI_LOCUS15028</name>
</gene>
<name>A0A9N9JBA6_9GLOM</name>
<dbReference type="EMBL" id="CAJVPZ010046213">
    <property type="protein sequence ID" value="CAG8770602.1"/>
    <property type="molecule type" value="Genomic_DNA"/>
</dbReference>